<evidence type="ECO:0000313" key="5">
    <source>
        <dbReference type="Proteomes" id="UP000003340"/>
    </source>
</evidence>
<comment type="caution">
    <text evidence="4">The sequence shown here is derived from an EMBL/GenBank/DDBJ whole genome shotgun (WGS) entry which is preliminary data.</text>
</comment>
<name>C0E9Q0_9FIRM</name>
<feature type="chain" id="PRO_5038652638" evidence="3">
    <location>
        <begin position="27"/>
        <end position="1066"/>
    </location>
</feature>
<keyword evidence="2" id="KW-0812">Transmembrane</keyword>
<dbReference type="SUPFAM" id="SSF49785">
    <property type="entry name" value="Galactose-binding domain-like"/>
    <property type="match status" value="1"/>
</dbReference>
<dbReference type="EMBL" id="ACEC01000021">
    <property type="protein sequence ID" value="EEG31815.1"/>
    <property type="molecule type" value="Genomic_DNA"/>
</dbReference>
<dbReference type="InterPro" id="IPR053161">
    <property type="entry name" value="Ulvan_degrading_GH"/>
</dbReference>
<accession>C0E9Q0</accession>
<dbReference type="InterPro" id="IPR008979">
    <property type="entry name" value="Galactose-bd-like_sf"/>
</dbReference>
<feature type="region of interest" description="Disordered" evidence="1">
    <location>
        <begin position="1000"/>
        <end position="1031"/>
    </location>
</feature>
<gene>
    <name evidence="4" type="ORF">CLOSTMETH_00549</name>
</gene>
<evidence type="ECO:0000256" key="1">
    <source>
        <dbReference type="SAM" id="MobiDB-lite"/>
    </source>
</evidence>
<keyword evidence="2" id="KW-1133">Transmembrane helix</keyword>
<keyword evidence="3" id="KW-0732">Signal</keyword>
<evidence type="ECO:0000313" key="4">
    <source>
        <dbReference type="EMBL" id="EEG31815.1"/>
    </source>
</evidence>
<dbReference type="HOGENOM" id="CLU_003772_0_1_9"/>
<dbReference type="PROSITE" id="PS51257">
    <property type="entry name" value="PROKAR_LIPOPROTEIN"/>
    <property type="match status" value="1"/>
</dbReference>
<reference evidence="4 5" key="1">
    <citation type="submission" date="2009-01" db="EMBL/GenBank/DDBJ databases">
        <authorList>
            <person name="Fulton L."/>
            <person name="Clifton S."/>
            <person name="Fulton B."/>
            <person name="Xu J."/>
            <person name="Minx P."/>
            <person name="Pepin K.H."/>
            <person name="Johnson M."/>
            <person name="Bhonagiri V."/>
            <person name="Nash W.E."/>
            <person name="Mardis E.R."/>
            <person name="Wilson R.K."/>
        </authorList>
    </citation>
    <scope>NUCLEOTIDE SEQUENCE [LARGE SCALE GENOMIC DNA]</scope>
    <source>
        <strain evidence="4 5">DSM 5476</strain>
    </source>
</reference>
<dbReference type="eggNOG" id="COG3250">
    <property type="taxonomic scope" value="Bacteria"/>
</dbReference>
<dbReference type="AlphaFoldDB" id="C0E9Q0"/>
<evidence type="ECO:0000256" key="2">
    <source>
        <dbReference type="SAM" id="Phobius"/>
    </source>
</evidence>
<keyword evidence="5" id="KW-1185">Reference proteome</keyword>
<protein>
    <submittedName>
        <fullName evidence="4">LPXTG-motif cell wall anchor domain protein</fullName>
    </submittedName>
</protein>
<feature type="compositionally biased region" description="Low complexity" evidence="1">
    <location>
        <begin position="1008"/>
        <end position="1017"/>
    </location>
</feature>
<feature type="signal peptide" evidence="3">
    <location>
        <begin position="1"/>
        <end position="26"/>
    </location>
</feature>
<feature type="transmembrane region" description="Helical" evidence="2">
    <location>
        <begin position="1041"/>
        <end position="1060"/>
    </location>
</feature>
<organism evidence="4 5">
    <name type="scientific">[Clostridium] methylpentosum DSM 5476</name>
    <dbReference type="NCBI Taxonomy" id="537013"/>
    <lineage>
        <taxon>Bacteria</taxon>
        <taxon>Bacillati</taxon>
        <taxon>Bacillota</taxon>
        <taxon>Clostridia</taxon>
        <taxon>Eubacteriales</taxon>
        <taxon>Oscillospiraceae</taxon>
        <taxon>Oscillospiraceae incertae sedis</taxon>
    </lineage>
</organism>
<reference evidence="4 5" key="2">
    <citation type="submission" date="2009-02" db="EMBL/GenBank/DDBJ databases">
        <title>Draft genome sequence of Clostridium methylpentosum (DSM 5476).</title>
        <authorList>
            <person name="Sudarsanam P."/>
            <person name="Ley R."/>
            <person name="Guruge J."/>
            <person name="Turnbaugh P.J."/>
            <person name="Mahowald M."/>
            <person name="Liep D."/>
            <person name="Gordon J."/>
        </authorList>
    </citation>
    <scope>NUCLEOTIDE SEQUENCE [LARGE SCALE GENOMIC DNA]</scope>
    <source>
        <strain evidence="4 5">DSM 5476</strain>
    </source>
</reference>
<dbReference type="PANTHER" id="PTHR36848:SF2">
    <property type="entry name" value="SECRETED PROTEIN"/>
    <property type="match status" value="1"/>
</dbReference>
<dbReference type="PANTHER" id="PTHR36848">
    <property type="entry name" value="DNA-BINDING PROTEIN (PUTATIVE SECRETED PROTEIN)-RELATED"/>
    <property type="match status" value="1"/>
</dbReference>
<sequence>MKQKKILSILLSIPLILGCLSGFITANATQGDNSSFVESFQNPTKETQPKIRYWWQGANGKTDDDIYREIKSIADAGFTSVEMIKMDSRDQIDLEEYGWGTDRWNHVSEVVIAAAEEYGITVDFTIGPRWPSASTEITVNDELASQKMVYSVKELSTTDFVLENGQYVYQGGVPKETESDYEQRFIAATIAKKTGGVHTKKVSFTKFGNTIESELSIYELDENSLQAVEVSEESGLVNWSIPSTENPEDYIMYGFYAQGTGQTVSGVTAKDSVVIDHYSADATRMVLSKWENELFTDTIKEHFKEYGGDFFEDSLELTESIVPWTKGTLDLFKQEYGYDLTKYLPVLVERLNTSATTTPLYGFKDQSDELIVNDYIDLFNHLYQKNHLQVITEWAKEYNMNYRAQVYAGMDTGIYDSNYSAAIVGTAEGESLAFSVNDDGMDSSEYDCFRNLSGGVHMAGKQILSDELGAVRNYNYRLSFTKLVETINKNVSGGVNQFVLHGTPSQSDNEYVTWPGYHGWIGKYWSEDWEDRQPVWENMEILTDYMARIQQVMQSGTAKMDLAVFYDEKTATRQFFENDSLTSYGYSYELLSPDTLELPMATVKNGVLASEGAAYRAMVFYNQNDMSLSMVEKLQDYADNGLKLIFIGDTPTEIKNYANYQQEREQMNAAMQKLLVSENVYQISSTDELAGKLEEIDLDGNVEYSTQVGVMTLRREDGKTNYYWMYNKSEQNQNVTVSLTGTGIPYVLDLWTGEITPVAQYTVEDGTVTIPVNLNAGEARVYAITPEALVETPKTHVTAGTASRYIYDQNGNIIVSSDQKGTYATVLSDGTVKQSELSFESYAVALKDQTWNLAIERWSEPDNGDPNGMKKTILNYQLSSLAAWKELEPDIPTMSGRGTYTTTVNLEQWQPGKIAQLQLSVGSGTVAITTITVNGTELPVVDQTLKSVDISNYVTQGENTIQIAIASSLYNEVFQGEDEIGLLDAAIQISDCDVISIQREVDSDSSDEQPSQPSEPSNPVEDGFNSSTDQVAVPSTGDHNMILVVFGVIMVLGMIICIICRNRKHS</sequence>
<keyword evidence="2" id="KW-0472">Membrane</keyword>
<dbReference type="Pfam" id="PF17132">
    <property type="entry name" value="Glyco_hydro_106"/>
    <property type="match status" value="1"/>
</dbReference>
<evidence type="ECO:0000256" key="3">
    <source>
        <dbReference type="SAM" id="SignalP"/>
    </source>
</evidence>
<proteinExistence type="predicted"/>
<dbReference type="Proteomes" id="UP000003340">
    <property type="component" value="Unassembled WGS sequence"/>
</dbReference>
<dbReference type="STRING" id="537013.CLOSTMETH_00549"/>